<organism evidence="2 3">
    <name type="scientific">Purpureocillium takamizusanense</name>
    <dbReference type="NCBI Taxonomy" id="2060973"/>
    <lineage>
        <taxon>Eukaryota</taxon>
        <taxon>Fungi</taxon>
        <taxon>Dikarya</taxon>
        <taxon>Ascomycota</taxon>
        <taxon>Pezizomycotina</taxon>
        <taxon>Sordariomycetes</taxon>
        <taxon>Hypocreomycetidae</taxon>
        <taxon>Hypocreales</taxon>
        <taxon>Ophiocordycipitaceae</taxon>
        <taxon>Purpureocillium</taxon>
    </lineage>
</organism>
<dbReference type="AlphaFoldDB" id="A0A9Q8VCG7"/>
<proteinExistence type="predicted"/>
<reference evidence="2" key="1">
    <citation type="submission" date="2021-11" db="EMBL/GenBank/DDBJ databases">
        <title>Purpureocillium_takamizusanense_genome.</title>
        <authorList>
            <person name="Nguyen N.-H."/>
        </authorList>
    </citation>
    <scope>NUCLEOTIDE SEQUENCE</scope>
    <source>
        <strain evidence="2">PT3</strain>
    </source>
</reference>
<dbReference type="Proteomes" id="UP000829364">
    <property type="component" value="Chromosome 7"/>
</dbReference>
<keyword evidence="3" id="KW-1185">Reference proteome</keyword>
<dbReference type="GeneID" id="72069544"/>
<feature type="region of interest" description="Disordered" evidence="1">
    <location>
        <begin position="1"/>
        <end position="64"/>
    </location>
</feature>
<dbReference type="EMBL" id="CP086360">
    <property type="protein sequence ID" value="UNI21620.1"/>
    <property type="molecule type" value="Genomic_DNA"/>
</dbReference>
<evidence type="ECO:0000313" key="2">
    <source>
        <dbReference type="EMBL" id="UNI21620.1"/>
    </source>
</evidence>
<evidence type="ECO:0000313" key="3">
    <source>
        <dbReference type="Proteomes" id="UP000829364"/>
    </source>
</evidence>
<dbReference type="OrthoDB" id="10583025at2759"/>
<name>A0A9Q8VCG7_9HYPO</name>
<dbReference type="RefSeq" id="XP_047845101.1">
    <property type="nucleotide sequence ID" value="XM_047989102.1"/>
</dbReference>
<dbReference type="KEGG" id="ptkz:JDV02_007596"/>
<evidence type="ECO:0000256" key="1">
    <source>
        <dbReference type="SAM" id="MobiDB-lite"/>
    </source>
</evidence>
<gene>
    <name evidence="2" type="ORF">JDV02_007596</name>
</gene>
<sequence>MSKLSGDIPILPPIPLASETPKPQQGQGSGHHKPDTQPPSQPQSPTGDYQPHGGHRRVPRHRFLTPAEWNIIASGIGGVRDSESHKPVRPG</sequence>
<feature type="compositionally biased region" description="Basic residues" evidence="1">
    <location>
        <begin position="53"/>
        <end position="63"/>
    </location>
</feature>
<protein>
    <submittedName>
        <fullName evidence="2">Uncharacterized protein</fullName>
    </submittedName>
</protein>
<accession>A0A9Q8VCG7</accession>